<dbReference type="Gene3D" id="2.20.180.10">
    <property type="entry name" value="putative fmn-dependent nitroreductase like domains"/>
    <property type="match status" value="1"/>
</dbReference>
<comment type="caution">
    <text evidence="4">The sequence shown here is derived from an EMBL/GenBank/DDBJ whole genome shotgun (WGS) entry which is preliminary data.</text>
</comment>
<gene>
    <name evidence="4" type="ORF">LCGC14_1723070</name>
</gene>
<protein>
    <recommendedName>
        <fullName evidence="3">Nitroreductase domain-containing protein</fullName>
    </recommendedName>
</protein>
<accession>A0A0F9HBK5</accession>
<evidence type="ECO:0000313" key="4">
    <source>
        <dbReference type="EMBL" id="KKM09203.1"/>
    </source>
</evidence>
<dbReference type="Pfam" id="PF00881">
    <property type="entry name" value="Nitroreductase"/>
    <property type="match status" value="1"/>
</dbReference>
<organism evidence="4">
    <name type="scientific">marine sediment metagenome</name>
    <dbReference type="NCBI Taxonomy" id="412755"/>
    <lineage>
        <taxon>unclassified sequences</taxon>
        <taxon>metagenomes</taxon>
        <taxon>ecological metagenomes</taxon>
    </lineage>
</organism>
<dbReference type="Gene3D" id="3.40.109.10">
    <property type="entry name" value="NADH Oxidase"/>
    <property type="match status" value="1"/>
</dbReference>
<dbReference type="InterPro" id="IPR000415">
    <property type="entry name" value="Nitroreductase-like"/>
</dbReference>
<dbReference type="SUPFAM" id="SSF55469">
    <property type="entry name" value="FMN-dependent nitroreductase-like"/>
    <property type="match status" value="1"/>
</dbReference>
<proteinExistence type="inferred from homology"/>
<sequence>MNVYETTVKRRTIRRFKQKPIPFEILKKIVNAGRLAPSSANLQPIEYMAIDKTDLVEKVFGTLKWAGYISPAGNPPPGQRPVAYVVVLANKKKNSGSCERDAAAAIENMILVALDEGIGSCWLGAIDINKLRSILELPEHVNIDSVLALGCSNESPQLEEMKDTVKYWKDEAGVLHVPKRKLEDILFYNEYEVQKV</sequence>
<reference evidence="4" key="1">
    <citation type="journal article" date="2015" name="Nature">
        <title>Complex archaea that bridge the gap between prokaryotes and eukaryotes.</title>
        <authorList>
            <person name="Spang A."/>
            <person name="Saw J.H."/>
            <person name="Jorgensen S.L."/>
            <person name="Zaremba-Niedzwiedzka K."/>
            <person name="Martijn J."/>
            <person name="Lind A.E."/>
            <person name="van Eijk R."/>
            <person name="Schleper C."/>
            <person name="Guy L."/>
            <person name="Ettema T.J."/>
        </authorList>
    </citation>
    <scope>NUCLEOTIDE SEQUENCE</scope>
</reference>
<dbReference type="InterPro" id="IPR029479">
    <property type="entry name" value="Nitroreductase"/>
</dbReference>
<feature type="domain" description="Nitroreductase" evidence="3">
    <location>
        <begin position="9"/>
        <end position="149"/>
    </location>
</feature>
<dbReference type="GO" id="GO:0016491">
    <property type="term" value="F:oxidoreductase activity"/>
    <property type="evidence" value="ECO:0007669"/>
    <property type="project" value="UniProtKB-KW"/>
</dbReference>
<name>A0A0F9HBK5_9ZZZZ</name>
<dbReference type="PANTHER" id="PTHR43673">
    <property type="entry name" value="NAD(P)H NITROREDUCTASE YDGI-RELATED"/>
    <property type="match status" value="1"/>
</dbReference>
<dbReference type="InterPro" id="IPR023312">
    <property type="entry name" value="Put_nitroreductase_C_bac"/>
</dbReference>
<evidence type="ECO:0000256" key="2">
    <source>
        <dbReference type="ARBA" id="ARBA00023002"/>
    </source>
</evidence>
<keyword evidence="2" id="KW-0560">Oxidoreductase</keyword>
<dbReference type="PANTHER" id="PTHR43673:SF10">
    <property type="entry name" value="NADH DEHYDROGENASE_NAD(P)H NITROREDUCTASE XCC3605-RELATED"/>
    <property type="match status" value="1"/>
</dbReference>
<dbReference type="CDD" id="cd02062">
    <property type="entry name" value="Nitro_FMN_reductase"/>
    <property type="match status" value="1"/>
</dbReference>
<comment type="similarity">
    <text evidence="1">Belongs to the nitroreductase family.</text>
</comment>
<dbReference type="EMBL" id="LAZR01015532">
    <property type="protein sequence ID" value="KKM09203.1"/>
    <property type="molecule type" value="Genomic_DNA"/>
</dbReference>
<dbReference type="AlphaFoldDB" id="A0A0F9HBK5"/>
<evidence type="ECO:0000259" key="3">
    <source>
        <dbReference type="Pfam" id="PF00881"/>
    </source>
</evidence>
<evidence type="ECO:0000256" key="1">
    <source>
        <dbReference type="ARBA" id="ARBA00007118"/>
    </source>
</evidence>